<dbReference type="EMBL" id="CP012830">
    <property type="protein sequence ID" value="ALI04023.1"/>
    <property type="molecule type" value="Genomic_DNA"/>
</dbReference>
<feature type="transmembrane region" description="Helical" evidence="1">
    <location>
        <begin position="253"/>
        <end position="271"/>
    </location>
</feature>
<reference evidence="3" key="1">
    <citation type="submission" date="2015-09" db="EMBL/GenBank/DDBJ databases">
        <title>Whole genome sequence of Pseudomonas fluorescens FW300-N2E3.</title>
        <authorList>
            <person name="Ray J."/>
            <person name="Melnyk R."/>
            <person name="Deutschbauer A."/>
        </authorList>
    </citation>
    <scope>NUCLEOTIDE SEQUENCE [LARGE SCALE GENOMIC DNA]</scope>
    <source>
        <strain evidence="3">FW300-N2E3</strain>
    </source>
</reference>
<protein>
    <submittedName>
        <fullName evidence="2">Uncharacterized protein</fullName>
    </submittedName>
</protein>
<evidence type="ECO:0000313" key="2">
    <source>
        <dbReference type="EMBL" id="ALI04023.1"/>
    </source>
</evidence>
<keyword evidence="1" id="KW-0472">Membrane</keyword>
<keyword evidence="1" id="KW-0812">Transmembrane</keyword>
<feature type="transmembrane region" description="Helical" evidence="1">
    <location>
        <begin position="211"/>
        <end position="233"/>
    </location>
</feature>
<keyword evidence="1" id="KW-1133">Transmembrane helix</keyword>
<accession>A0A0N9VYP5</accession>
<evidence type="ECO:0000313" key="3">
    <source>
        <dbReference type="Proteomes" id="UP000066487"/>
    </source>
</evidence>
<name>A0A0N9VYP5_PSEFL</name>
<dbReference type="AlphaFoldDB" id="A0A0N9VYP5"/>
<organism evidence="2 3">
    <name type="scientific">Pseudomonas fluorescens</name>
    <dbReference type="NCBI Taxonomy" id="294"/>
    <lineage>
        <taxon>Bacteria</taxon>
        <taxon>Pseudomonadati</taxon>
        <taxon>Pseudomonadota</taxon>
        <taxon>Gammaproteobacteria</taxon>
        <taxon>Pseudomonadales</taxon>
        <taxon>Pseudomonadaceae</taxon>
        <taxon>Pseudomonas</taxon>
    </lineage>
</organism>
<proteinExistence type="predicted"/>
<dbReference type="Proteomes" id="UP000066487">
    <property type="component" value="Chromosome"/>
</dbReference>
<gene>
    <name evidence="2" type="ORF">AO353_24215</name>
</gene>
<evidence type="ECO:0000256" key="1">
    <source>
        <dbReference type="SAM" id="Phobius"/>
    </source>
</evidence>
<reference evidence="2 3" key="2">
    <citation type="journal article" date="2018" name="Nature">
        <title>Mutant phenotypes for thousands of bacterial genes of unknown function.</title>
        <authorList>
            <person name="Price M.N."/>
            <person name="Wetmore K.M."/>
            <person name="Waters R.J."/>
            <person name="Callaghan M."/>
            <person name="Ray J."/>
            <person name="Liu H."/>
            <person name="Kuehl J.V."/>
            <person name="Melnyk R.A."/>
            <person name="Lamson J.S."/>
            <person name="Suh Y."/>
            <person name="Carlson H.K."/>
            <person name="Esquivel Z."/>
            <person name="Sadeeshkumar H."/>
            <person name="Chakraborty R."/>
            <person name="Zane G.M."/>
            <person name="Rubin B.E."/>
            <person name="Wall J.D."/>
            <person name="Visel A."/>
            <person name="Bristow J."/>
            <person name="Blow M.J."/>
            <person name="Arkin A.P."/>
            <person name="Deutschbauer A.M."/>
        </authorList>
    </citation>
    <scope>NUCLEOTIDE SEQUENCE [LARGE SCALE GENOMIC DNA]</scope>
    <source>
        <strain evidence="2 3">FW300-N2E3</strain>
    </source>
</reference>
<sequence>MRHTTLSVVIEVIPASTAVVIELLEKLRAAQEQKPQATDQSYDRLRNAVPMLHFMSITVAPDALYDPLLVLEVNFDGEESLFWDTLEAAIGLELRDVLRHCKQPSGNAGSLFEKVMQNGSKLGPLFSALSVRPIVQHQGNRGLGRQQIIQEGKLFNAVQVAVDALPVLPNDSAVVIHRNLRKTLLPQFKWLGTLVQPRIDLREKRMDTCRLWAFGAAVVTIFFLAVLMIHLLLQALLPWPESVSGGMQWGWKTTLFVFIAGAILASVASLLRHLERTDSVNDAPRFDEDLLRDMAKREDEISQNHMISIVHIKPGMLRAALARLVLTALGLWLRVTAQDGYLASMRTIHFAHWAILNNGGRLMFHSNYDGSWESYLDDFIEKAHAGLTAAWTHGVGFPRTKWLFMDGATQGRKFKDWARYSMSPSQFWFSAYKNYSVNQIERHARIAQGLRKSSLTLEEAQLWALDL</sequence>